<gene>
    <name evidence="2" type="ORF">LLUT_LOCUS34408</name>
</gene>
<feature type="chain" id="PRO_5043931710" description="Pectinesterase inhibitor domain-containing protein" evidence="1">
    <location>
        <begin position="28"/>
        <end position="139"/>
    </location>
</feature>
<dbReference type="PANTHER" id="PTHR31890:SF9">
    <property type="entry name" value="PLANT INVERTASE_PECTIN METHYLESTERASE INHIBITOR SUPERFAMILY PROTEIN"/>
    <property type="match status" value="1"/>
</dbReference>
<keyword evidence="1" id="KW-0732">Signal</keyword>
<sequence length="139" mass="15319">MNSTKVSYLLLTISVILISEYFEPASSDESLYRSVCAETKHPECIQLLQSNPNITNAKNYFDLSGFLLDLAEEKAKEGHNAKLELTEDTMTASYDAKVAGDGPQYCVEALTEVELENPPINQVVGLLSLASFFAINHLD</sequence>
<dbReference type="EMBL" id="CAXHTB010000025">
    <property type="protein sequence ID" value="CAL0333348.1"/>
    <property type="molecule type" value="Genomic_DNA"/>
</dbReference>
<organism evidence="2 3">
    <name type="scientific">Lupinus luteus</name>
    <name type="common">European yellow lupine</name>
    <dbReference type="NCBI Taxonomy" id="3873"/>
    <lineage>
        <taxon>Eukaryota</taxon>
        <taxon>Viridiplantae</taxon>
        <taxon>Streptophyta</taxon>
        <taxon>Embryophyta</taxon>
        <taxon>Tracheophyta</taxon>
        <taxon>Spermatophyta</taxon>
        <taxon>Magnoliopsida</taxon>
        <taxon>eudicotyledons</taxon>
        <taxon>Gunneridae</taxon>
        <taxon>Pentapetalae</taxon>
        <taxon>rosids</taxon>
        <taxon>fabids</taxon>
        <taxon>Fabales</taxon>
        <taxon>Fabaceae</taxon>
        <taxon>Papilionoideae</taxon>
        <taxon>50 kb inversion clade</taxon>
        <taxon>genistoids sensu lato</taxon>
        <taxon>core genistoids</taxon>
        <taxon>Genisteae</taxon>
        <taxon>Lupinus</taxon>
    </lineage>
</organism>
<evidence type="ECO:0000313" key="2">
    <source>
        <dbReference type="EMBL" id="CAL0333348.1"/>
    </source>
</evidence>
<name>A0AAV1YHP3_LUPLU</name>
<evidence type="ECO:0008006" key="4">
    <source>
        <dbReference type="Google" id="ProtNLM"/>
    </source>
</evidence>
<keyword evidence="3" id="KW-1185">Reference proteome</keyword>
<protein>
    <recommendedName>
        <fullName evidence="4">Pectinesterase inhibitor domain-containing protein</fullName>
    </recommendedName>
</protein>
<feature type="signal peptide" evidence="1">
    <location>
        <begin position="1"/>
        <end position="27"/>
    </location>
</feature>
<evidence type="ECO:0000256" key="1">
    <source>
        <dbReference type="SAM" id="SignalP"/>
    </source>
</evidence>
<dbReference type="Proteomes" id="UP001497480">
    <property type="component" value="Unassembled WGS sequence"/>
</dbReference>
<accession>A0AAV1YHP3</accession>
<dbReference type="SUPFAM" id="SSF101148">
    <property type="entry name" value="Plant invertase/pectin methylesterase inhibitor"/>
    <property type="match status" value="1"/>
</dbReference>
<reference evidence="2 3" key="1">
    <citation type="submission" date="2024-03" db="EMBL/GenBank/DDBJ databases">
        <authorList>
            <person name="Martinez-Hernandez J."/>
        </authorList>
    </citation>
    <scope>NUCLEOTIDE SEQUENCE [LARGE SCALE GENOMIC DNA]</scope>
</reference>
<dbReference type="PANTHER" id="PTHR31890">
    <property type="entry name" value="PLANT INVERTASE/PECTIN METHYLESTERASE INHIBITOR SUPERFAMILY PROTEIN"/>
    <property type="match status" value="1"/>
</dbReference>
<dbReference type="AlphaFoldDB" id="A0AAV1YHP3"/>
<comment type="caution">
    <text evidence="2">The sequence shown here is derived from an EMBL/GenBank/DDBJ whole genome shotgun (WGS) entry which is preliminary data.</text>
</comment>
<dbReference type="InterPro" id="IPR035513">
    <property type="entry name" value="Invertase/methylesterase_inhib"/>
</dbReference>
<evidence type="ECO:0000313" key="3">
    <source>
        <dbReference type="Proteomes" id="UP001497480"/>
    </source>
</evidence>
<proteinExistence type="predicted"/>